<dbReference type="GO" id="GO:0031267">
    <property type="term" value="F:small GTPase binding"/>
    <property type="evidence" value="ECO:0007669"/>
    <property type="project" value="TreeGrafter"/>
</dbReference>
<dbReference type="AlphaFoldDB" id="A0A4Z2DYJ6"/>
<dbReference type="OrthoDB" id="28818at2759"/>
<dbReference type="GO" id="GO:0048193">
    <property type="term" value="P:Golgi vesicle transport"/>
    <property type="evidence" value="ECO:0007669"/>
    <property type="project" value="TreeGrafter"/>
</dbReference>
<sequence>MREYNTQMALRDRELDTAVKETIAKAQTVEAELMSSHREEATQLRKAIGEKEDDLHRTVQKYEEVLQVGRRGTRFLHRDPVSYSR</sequence>
<name>A0A4Z2DYJ6_9TELE</name>
<dbReference type="GO" id="GO:0005794">
    <property type="term" value="C:Golgi apparatus"/>
    <property type="evidence" value="ECO:0007669"/>
    <property type="project" value="TreeGrafter"/>
</dbReference>
<keyword evidence="2" id="KW-1185">Reference proteome</keyword>
<gene>
    <name evidence="1" type="primary">GOLGA4</name>
    <name evidence="1" type="ORF">EYF80_068274</name>
</gene>
<dbReference type="PANTHER" id="PTHR19327">
    <property type="entry name" value="GOLGIN"/>
    <property type="match status" value="1"/>
</dbReference>
<evidence type="ECO:0000313" key="2">
    <source>
        <dbReference type="Proteomes" id="UP000314294"/>
    </source>
</evidence>
<dbReference type="Proteomes" id="UP000314294">
    <property type="component" value="Unassembled WGS sequence"/>
</dbReference>
<evidence type="ECO:0000313" key="1">
    <source>
        <dbReference type="EMBL" id="TNN21614.1"/>
    </source>
</evidence>
<dbReference type="EMBL" id="SRLO01026875">
    <property type="protein sequence ID" value="TNN21614.1"/>
    <property type="molecule type" value="Genomic_DNA"/>
</dbReference>
<reference evidence="1 2" key="1">
    <citation type="submission" date="2019-03" db="EMBL/GenBank/DDBJ databases">
        <title>First draft genome of Liparis tanakae, snailfish: a comprehensive survey of snailfish specific genes.</title>
        <authorList>
            <person name="Kim W."/>
            <person name="Song I."/>
            <person name="Jeong J.-H."/>
            <person name="Kim D."/>
            <person name="Kim S."/>
            <person name="Ryu S."/>
            <person name="Song J.Y."/>
            <person name="Lee S.K."/>
        </authorList>
    </citation>
    <scope>NUCLEOTIDE SEQUENCE [LARGE SCALE GENOMIC DNA]</scope>
    <source>
        <tissue evidence="1">Muscle</tissue>
    </source>
</reference>
<organism evidence="1 2">
    <name type="scientific">Liparis tanakae</name>
    <name type="common">Tanaka's snailfish</name>
    <dbReference type="NCBI Taxonomy" id="230148"/>
    <lineage>
        <taxon>Eukaryota</taxon>
        <taxon>Metazoa</taxon>
        <taxon>Chordata</taxon>
        <taxon>Craniata</taxon>
        <taxon>Vertebrata</taxon>
        <taxon>Euteleostomi</taxon>
        <taxon>Actinopterygii</taxon>
        <taxon>Neopterygii</taxon>
        <taxon>Teleostei</taxon>
        <taxon>Neoteleostei</taxon>
        <taxon>Acanthomorphata</taxon>
        <taxon>Eupercaria</taxon>
        <taxon>Perciformes</taxon>
        <taxon>Cottioidei</taxon>
        <taxon>Cottales</taxon>
        <taxon>Liparidae</taxon>
        <taxon>Liparis</taxon>
    </lineage>
</organism>
<accession>A0A4Z2DYJ6</accession>
<protein>
    <submittedName>
        <fullName evidence="1">Golgin subfamily A member 4</fullName>
    </submittedName>
</protein>
<comment type="caution">
    <text evidence="1">The sequence shown here is derived from an EMBL/GenBank/DDBJ whole genome shotgun (WGS) entry which is preliminary data.</text>
</comment>
<dbReference type="PANTHER" id="PTHR19327:SF0">
    <property type="entry name" value="GOLGIN SUBFAMILY A MEMBER 4"/>
    <property type="match status" value="1"/>
</dbReference>
<proteinExistence type="predicted"/>